<evidence type="ECO:0000313" key="5">
    <source>
        <dbReference type="EMBL" id="CCV66460.1"/>
    </source>
</evidence>
<keyword evidence="2" id="KW-0645">Protease</keyword>
<keyword evidence="6" id="KW-1185">Reference proteome</keyword>
<dbReference type="SUPFAM" id="SSF82171">
    <property type="entry name" value="DPP6 N-terminal domain-like"/>
    <property type="match status" value="1"/>
</dbReference>
<dbReference type="GO" id="GO:0004177">
    <property type="term" value="F:aminopeptidase activity"/>
    <property type="evidence" value="ECO:0007669"/>
    <property type="project" value="UniProtKB-KW"/>
</dbReference>
<dbReference type="SUPFAM" id="SSF53474">
    <property type="entry name" value="alpha/beta-Hydrolases"/>
    <property type="match status" value="1"/>
</dbReference>
<dbReference type="InterPro" id="IPR029058">
    <property type="entry name" value="AB_hydrolase_fold"/>
</dbReference>
<dbReference type="GO" id="GO:0006508">
    <property type="term" value="P:proteolysis"/>
    <property type="evidence" value="ECO:0007669"/>
    <property type="project" value="UniProtKB-KW"/>
</dbReference>
<dbReference type="HOGENOM" id="CLU_008615_2_2_14"/>
<dbReference type="InterPro" id="IPR001375">
    <property type="entry name" value="Peptidase_S9_cat"/>
</dbReference>
<dbReference type="OrthoDB" id="384284at2"/>
<dbReference type="KEGG" id="abra:BN85314390"/>
<dbReference type="Proteomes" id="UP000032737">
    <property type="component" value="Chromosome"/>
</dbReference>
<evidence type="ECO:0000256" key="1">
    <source>
        <dbReference type="ARBA" id="ARBA00010040"/>
    </source>
</evidence>
<dbReference type="FunFam" id="3.40.50.1820:FF:000028">
    <property type="entry name" value="S9 family peptidase"/>
    <property type="match status" value="1"/>
</dbReference>
<dbReference type="PANTHER" id="PTHR42776:SF27">
    <property type="entry name" value="DIPEPTIDYL PEPTIDASE FAMILY MEMBER 6"/>
    <property type="match status" value="1"/>
</dbReference>
<feature type="domain" description="Peptidase S9 prolyl oligopeptidase catalytic" evidence="4">
    <location>
        <begin position="449"/>
        <end position="656"/>
    </location>
</feature>
<name>U4KPY6_9MOLU</name>
<keyword evidence="3 5" id="KW-0378">Hydrolase</keyword>
<protein>
    <submittedName>
        <fullName evidence="5">Dipeptidyl aminopeptidase/acylaminoacyl-peptidase</fullName>
        <ecNumber evidence="5">3.4.19.1</ecNumber>
    </submittedName>
</protein>
<reference evidence="5 6" key="1">
    <citation type="journal article" date="2013" name="J. Mol. Microbiol. Biotechnol.">
        <title>Analysis of the Complete Genomes of Acholeplasma brassicae , A. palmae and A. laidlawii and Their Comparison to the Obligate Parasites from ' Candidatus Phytoplasma'.</title>
        <authorList>
            <person name="Kube M."/>
            <person name="Siewert C."/>
            <person name="Migdoll A.M."/>
            <person name="Duduk B."/>
            <person name="Holz S."/>
            <person name="Rabus R."/>
            <person name="Seemuller E."/>
            <person name="Mitrovic J."/>
            <person name="Muller I."/>
            <person name="Buttner C."/>
            <person name="Reinhardt R."/>
        </authorList>
    </citation>
    <scope>NUCLEOTIDE SEQUENCE [LARGE SCALE GENOMIC DNA]</scope>
    <source>
        <strain evidence="6">0502</strain>
    </source>
</reference>
<evidence type="ECO:0000256" key="3">
    <source>
        <dbReference type="ARBA" id="ARBA00022801"/>
    </source>
</evidence>
<keyword evidence="5" id="KW-0031">Aminopeptidase</keyword>
<comment type="similarity">
    <text evidence="1">Belongs to the peptidase S9C family.</text>
</comment>
<evidence type="ECO:0000313" key="6">
    <source>
        <dbReference type="Proteomes" id="UP000032737"/>
    </source>
</evidence>
<dbReference type="EC" id="3.4.19.1" evidence="5"/>
<dbReference type="Gene3D" id="3.40.50.1820">
    <property type="entry name" value="alpha/beta hydrolase"/>
    <property type="match status" value="1"/>
</dbReference>
<evidence type="ECO:0000259" key="4">
    <source>
        <dbReference type="Pfam" id="PF00326"/>
    </source>
</evidence>
<dbReference type="GO" id="GO:0008242">
    <property type="term" value="F:omega peptidase activity"/>
    <property type="evidence" value="ECO:0007669"/>
    <property type="project" value="UniProtKB-EC"/>
</dbReference>
<dbReference type="GO" id="GO:0004252">
    <property type="term" value="F:serine-type endopeptidase activity"/>
    <property type="evidence" value="ECO:0007669"/>
    <property type="project" value="TreeGrafter"/>
</dbReference>
<organism evidence="5 6">
    <name type="scientific">Acholeplasma brassicae</name>
    <dbReference type="NCBI Taxonomy" id="61635"/>
    <lineage>
        <taxon>Bacteria</taxon>
        <taxon>Bacillati</taxon>
        <taxon>Mycoplasmatota</taxon>
        <taxon>Mollicutes</taxon>
        <taxon>Acholeplasmatales</taxon>
        <taxon>Acholeplasmataceae</taxon>
        <taxon>Acholeplasma</taxon>
    </lineage>
</organism>
<dbReference type="STRING" id="61635.BN85314390"/>
<dbReference type="Pfam" id="PF00326">
    <property type="entry name" value="Peptidase_S9"/>
    <property type="match status" value="1"/>
</dbReference>
<gene>
    <name evidence="5" type="primary">dap2</name>
    <name evidence="5" type="ORF">BN85314390</name>
</gene>
<sequence>MNQIELKDFLKFKSISNLKTNQEKTYLAYTVSKMDVEKNQYTFELFVYDGKNTKKIANLGTRNQFVFENETQLLISFEKNKKDEKKFKDGKTVYYRYDILNQSFELAYEFCLRTSIIKVYEEVLILSSQLRIGDHGCYEDKDFDQKKYQETLKKEQNFVLTEKLPFFFNGRGFTEGLYSQVLSYDIKNKTLRNLFQKDDQISILGFSADDDSFYFTNEKSDITSLTEKLYQYDLKTSTTKTIYDQNDLSISRVIELEGKLVVFASDMMDHGLNQNPNIYVYENQTLVKKRHFRQSLGNSIGSDVRYGGSKLDVVIGNQYYFVVTIDDHSEIYQLDSSMNLNVIYKAKGSIDGLTYFMDKFYMVGLCKQRLQELYELDTISNKYIQKTRYNQSSLRGKYIAKPQLLSFKKNGITIKGYVLLPRDYDKKEKVKAILDIHGGPKTVYGSVYYHEMQYWANLGYVVFFCNPRGSDGKGDEFSDIFGKYGTIDYEDIMNFTDKVLKKYTKIDPNHVFVTGGSYGGFMTNWIVSHTDRFKAAATQRSISNWISFYGTSDIGFYFVKDQTKGHPTLSTDKLWEQSPIKYADQVKTPLLFIHSDEDYRCPIEQALQFYTILKENGIDTRFAWFKGENHDLSRSGRPQSRVKRLEEITNWFEKYSQ</sequence>
<dbReference type="AlphaFoldDB" id="U4KPY6"/>
<accession>U4KPY6</accession>
<dbReference type="RefSeq" id="WP_030005320.1">
    <property type="nucleotide sequence ID" value="NC_022549.1"/>
</dbReference>
<dbReference type="PANTHER" id="PTHR42776">
    <property type="entry name" value="SERINE PEPTIDASE S9 FAMILY MEMBER"/>
    <property type="match status" value="1"/>
</dbReference>
<proteinExistence type="inferred from homology"/>
<dbReference type="EMBL" id="FO681348">
    <property type="protein sequence ID" value="CCV66460.1"/>
    <property type="molecule type" value="Genomic_DNA"/>
</dbReference>
<evidence type="ECO:0000256" key="2">
    <source>
        <dbReference type="ARBA" id="ARBA00022670"/>
    </source>
</evidence>